<keyword evidence="3" id="KW-1185">Reference proteome</keyword>
<feature type="chain" id="PRO_5039500514" description="Lipoprotein" evidence="1">
    <location>
        <begin position="19"/>
        <end position="166"/>
    </location>
</feature>
<name>A0A846X1P5_9ACTN</name>
<evidence type="ECO:0008006" key="4">
    <source>
        <dbReference type="Google" id="ProtNLM"/>
    </source>
</evidence>
<dbReference type="Proteomes" id="UP000582646">
    <property type="component" value="Unassembled WGS sequence"/>
</dbReference>
<reference evidence="2 3" key="1">
    <citation type="submission" date="2020-04" db="EMBL/GenBank/DDBJ databases">
        <title>MicrobeNet Type strains.</title>
        <authorList>
            <person name="Nicholson A.C."/>
        </authorList>
    </citation>
    <scope>NUCLEOTIDE SEQUENCE [LARGE SCALE GENOMIC DNA]</scope>
    <source>
        <strain evidence="2 3">DSM 44113</strain>
    </source>
</reference>
<organism evidence="2 3">
    <name type="scientific">Tsukamurella spumae</name>
    <dbReference type="NCBI Taxonomy" id="44753"/>
    <lineage>
        <taxon>Bacteria</taxon>
        <taxon>Bacillati</taxon>
        <taxon>Actinomycetota</taxon>
        <taxon>Actinomycetes</taxon>
        <taxon>Mycobacteriales</taxon>
        <taxon>Tsukamurellaceae</taxon>
        <taxon>Tsukamurella</taxon>
    </lineage>
</organism>
<gene>
    <name evidence="2" type="ORF">HF999_12580</name>
</gene>
<comment type="caution">
    <text evidence="2">The sequence shown here is derived from an EMBL/GenBank/DDBJ whole genome shotgun (WGS) entry which is preliminary data.</text>
</comment>
<sequence>MKWASAGLVAAFTAVAVAGCSGPEFGVDGVERNEASCTVPKPSWTVLASYGNLGYGTSTVEWSGGVRVQDLRDAFRRVGAAAGVESPTGDQWEQVRSAVDARVLETFPARTSEVTVRTAAGERKVVYELRCRYRVAVHRGDQRFRLDVEGGSGLWEVRSTPMDQRE</sequence>
<dbReference type="PROSITE" id="PS51257">
    <property type="entry name" value="PROKAR_LIPOPROTEIN"/>
    <property type="match status" value="1"/>
</dbReference>
<dbReference type="RefSeq" id="WP_168546202.1">
    <property type="nucleotide sequence ID" value="NZ_BAAAKS010000008.1"/>
</dbReference>
<evidence type="ECO:0000256" key="1">
    <source>
        <dbReference type="SAM" id="SignalP"/>
    </source>
</evidence>
<evidence type="ECO:0000313" key="2">
    <source>
        <dbReference type="EMBL" id="NKY19204.1"/>
    </source>
</evidence>
<dbReference type="EMBL" id="JAAXOQ010000015">
    <property type="protein sequence ID" value="NKY19204.1"/>
    <property type="molecule type" value="Genomic_DNA"/>
</dbReference>
<keyword evidence="1" id="KW-0732">Signal</keyword>
<accession>A0A846X1P5</accession>
<proteinExistence type="predicted"/>
<feature type="signal peptide" evidence="1">
    <location>
        <begin position="1"/>
        <end position="18"/>
    </location>
</feature>
<protein>
    <recommendedName>
        <fullName evidence="4">Lipoprotein</fullName>
    </recommendedName>
</protein>
<evidence type="ECO:0000313" key="3">
    <source>
        <dbReference type="Proteomes" id="UP000582646"/>
    </source>
</evidence>
<dbReference type="AlphaFoldDB" id="A0A846X1P5"/>